<organism evidence="2 3">
    <name type="scientific">Pseudolycoriella hygida</name>
    <dbReference type="NCBI Taxonomy" id="35572"/>
    <lineage>
        <taxon>Eukaryota</taxon>
        <taxon>Metazoa</taxon>
        <taxon>Ecdysozoa</taxon>
        <taxon>Arthropoda</taxon>
        <taxon>Hexapoda</taxon>
        <taxon>Insecta</taxon>
        <taxon>Pterygota</taxon>
        <taxon>Neoptera</taxon>
        <taxon>Endopterygota</taxon>
        <taxon>Diptera</taxon>
        <taxon>Nematocera</taxon>
        <taxon>Sciaroidea</taxon>
        <taxon>Sciaridae</taxon>
        <taxon>Pseudolycoriella</taxon>
    </lineage>
</organism>
<dbReference type="Gene3D" id="1.10.720.30">
    <property type="entry name" value="SAP domain"/>
    <property type="match status" value="1"/>
</dbReference>
<reference evidence="2" key="1">
    <citation type="submission" date="2022-07" db="EMBL/GenBank/DDBJ databases">
        <authorList>
            <person name="Trinca V."/>
            <person name="Uliana J.V.C."/>
            <person name="Torres T.T."/>
            <person name="Ward R.J."/>
            <person name="Monesi N."/>
        </authorList>
    </citation>
    <scope>NUCLEOTIDE SEQUENCE</scope>
    <source>
        <strain evidence="2">HSMRA1968</strain>
        <tissue evidence="2">Whole embryos</tissue>
    </source>
</reference>
<dbReference type="Proteomes" id="UP001151699">
    <property type="component" value="Chromosome B"/>
</dbReference>
<sequence>MDKYEDLTISQLKESCRSRGLSMSYRLKEDLIYRLRAQDEILLKSESRRSFSESENGGDNEFTDRKSENGGDNEFSPRQSETSEHGDRSIGEQYTSEASETDTDNQGEDMAPGISFNDVKDALEKFEGDSKEETQRWIDEFDDIAETCTWNDVQKYIFARRLMLGEAKACIEARSGVKTYAELKNTLLDRKKNSSETPLEYMYIMQKLGRNKTLRKNDKVS</sequence>
<evidence type="ECO:0000313" key="3">
    <source>
        <dbReference type="Proteomes" id="UP001151699"/>
    </source>
</evidence>
<name>A0A9Q0N5W7_9DIPT</name>
<evidence type="ECO:0000313" key="2">
    <source>
        <dbReference type="EMBL" id="KAJ6644138.1"/>
    </source>
</evidence>
<dbReference type="InterPro" id="IPR036361">
    <property type="entry name" value="SAP_dom_sf"/>
</dbReference>
<feature type="region of interest" description="Disordered" evidence="1">
    <location>
        <begin position="44"/>
        <end position="114"/>
    </location>
</feature>
<dbReference type="EMBL" id="WJQU01000002">
    <property type="protein sequence ID" value="KAJ6644138.1"/>
    <property type="molecule type" value="Genomic_DNA"/>
</dbReference>
<evidence type="ECO:0008006" key="4">
    <source>
        <dbReference type="Google" id="ProtNLM"/>
    </source>
</evidence>
<dbReference type="OrthoDB" id="8057007at2759"/>
<dbReference type="AlphaFoldDB" id="A0A9Q0N5W7"/>
<feature type="compositionally biased region" description="Basic and acidic residues" evidence="1">
    <location>
        <begin position="81"/>
        <end position="90"/>
    </location>
</feature>
<evidence type="ECO:0000256" key="1">
    <source>
        <dbReference type="SAM" id="MobiDB-lite"/>
    </source>
</evidence>
<keyword evidence="3" id="KW-1185">Reference proteome</keyword>
<proteinExistence type="predicted"/>
<protein>
    <recommendedName>
        <fullName evidence="4">SAP domain-containing protein</fullName>
    </recommendedName>
</protein>
<accession>A0A9Q0N5W7</accession>
<gene>
    <name evidence="2" type="ORF">Bhyg_09104</name>
</gene>
<comment type="caution">
    <text evidence="2">The sequence shown here is derived from an EMBL/GenBank/DDBJ whole genome shotgun (WGS) entry which is preliminary data.</text>
</comment>